<evidence type="ECO:0000256" key="2">
    <source>
        <dbReference type="ARBA" id="ARBA00093450"/>
    </source>
</evidence>
<keyword evidence="6" id="KW-1185">Reference proteome</keyword>
<comment type="function">
    <text evidence="3">Nucleotide-binding protein.</text>
</comment>
<comment type="similarity">
    <text evidence="2 3">Belongs to the YajQ family.</text>
</comment>
<evidence type="ECO:0000313" key="4">
    <source>
        <dbReference type="EMBL" id="KRG61028.1"/>
    </source>
</evidence>
<dbReference type="Proteomes" id="UP000550609">
    <property type="component" value="Unassembled WGS sequence"/>
</dbReference>
<dbReference type="InterPro" id="IPR007551">
    <property type="entry name" value="YajQ/Smlt4090-like"/>
</dbReference>
<evidence type="ECO:0000256" key="1">
    <source>
        <dbReference type="ARBA" id="ARBA00022741"/>
    </source>
</evidence>
<dbReference type="RefSeq" id="WP_057661891.1">
    <property type="nucleotide sequence ID" value="NZ_JACIUV010000001.1"/>
</dbReference>
<sequence length="161" mass="18414">MPSFDVVSEVDKHELTNAVDQANRELTTRFDFKGVDAKFVLEEEKLIKLSAPSDFQITQMADILKQRLGARKIDFRCLEFGDIETNLGGARQSVTVKQGIEQKLAKQIAAKIKESKIKVDTQINGDKLRVTGKKRDDLQEVMALLRKNEFEQPLQFENFRD</sequence>
<keyword evidence="1 3" id="KW-0547">Nucleotide-binding</keyword>
<evidence type="ECO:0000256" key="3">
    <source>
        <dbReference type="HAMAP-Rule" id="MF_00632"/>
    </source>
</evidence>
<evidence type="ECO:0000313" key="7">
    <source>
        <dbReference type="Proteomes" id="UP000550609"/>
    </source>
</evidence>
<dbReference type="PATRIC" id="fig|266128.3.peg.16"/>
<protein>
    <recommendedName>
        <fullName evidence="3">Nucleotide-binding protein ABB25_00070</fullName>
    </recommendedName>
</protein>
<evidence type="ECO:0000313" key="6">
    <source>
        <dbReference type="Proteomes" id="UP000051254"/>
    </source>
</evidence>
<dbReference type="InterPro" id="IPR036183">
    <property type="entry name" value="YajQ-like_sf"/>
</dbReference>
<reference evidence="4 6" key="1">
    <citation type="submission" date="2015-05" db="EMBL/GenBank/DDBJ databases">
        <title>Genome sequencing and analysis of members of genus Stenotrophomonas.</title>
        <authorList>
            <person name="Patil P.P."/>
            <person name="Midha S."/>
            <person name="Patil P.B."/>
        </authorList>
    </citation>
    <scope>NUCLEOTIDE SEQUENCE [LARGE SCALE GENOMIC DNA]</scope>
    <source>
        <strain evidence="4 6">DSM 17805</strain>
    </source>
</reference>
<dbReference type="EMBL" id="JACIUV010000001">
    <property type="protein sequence ID" value="MBB1115680.1"/>
    <property type="molecule type" value="Genomic_DNA"/>
</dbReference>
<dbReference type="Gene3D" id="3.30.70.860">
    <property type="match status" value="1"/>
</dbReference>
<dbReference type="Gene3D" id="3.30.70.990">
    <property type="entry name" value="YajQ-like, domain 2"/>
    <property type="match status" value="1"/>
</dbReference>
<evidence type="ECO:0000313" key="5">
    <source>
        <dbReference type="EMBL" id="MBB1115680.1"/>
    </source>
</evidence>
<accession>A0A0R0C5C5</accession>
<dbReference type="InterPro" id="IPR035571">
    <property type="entry name" value="UPF0234-like_C"/>
</dbReference>
<organism evidence="4 6">
    <name type="scientific">Stenotrophomonas koreensis</name>
    <dbReference type="NCBI Taxonomy" id="266128"/>
    <lineage>
        <taxon>Bacteria</taxon>
        <taxon>Pseudomonadati</taxon>
        <taxon>Pseudomonadota</taxon>
        <taxon>Gammaproteobacteria</taxon>
        <taxon>Lysobacterales</taxon>
        <taxon>Lysobacteraceae</taxon>
        <taxon>Stenotrophomonas</taxon>
    </lineage>
</organism>
<dbReference type="InterPro" id="IPR035570">
    <property type="entry name" value="UPF0234_N"/>
</dbReference>
<comment type="caution">
    <text evidence="4">The sequence shown here is derived from an EMBL/GenBank/DDBJ whole genome shotgun (WGS) entry which is preliminary data.</text>
</comment>
<name>A0A0R0C5C5_9GAMM</name>
<dbReference type="HAMAP" id="MF_00632">
    <property type="entry name" value="UPF0234"/>
    <property type="match status" value="1"/>
</dbReference>
<dbReference type="PANTHER" id="PTHR30476:SF0">
    <property type="entry name" value="UPF0234 PROTEIN YAJQ"/>
    <property type="match status" value="1"/>
</dbReference>
<dbReference type="GO" id="GO:0000166">
    <property type="term" value="F:nucleotide binding"/>
    <property type="evidence" value="ECO:0007669"/>
    <property type="project" value="UniProtKB-UniRule"/>
</dbReference>
<dbReference type="PANTHER" id="PTHR30476">
    <property type="entry name" value="UPF0234 PROTEIN YAJQ"/>
    <property type="match status" value="1"/>
</dbReference>
<dbReference type="NCBIfam" id="NF003819">
    <property type="entry name" value="PRK05412.1"/>
    <property type="match status" value="1"/>
</dbReference>
<dbReference type="SUPFAM" id="SSF89963">
    <property type="entry name" value="YajQ-like"/>
    <property type="match status" value="2"/>
</dbReference>
<proteinExistence type="inferred from homology"/>
<dbReference type="CDD" id="cd11740">
    <property type="entry name" value="YajQ_like"/>
    <property type="match status" value="1"/>
</dbReference>
<dbReference type="AlphaFoldDB" id="A0A0R0C5C5"/>
<reference evidence="5 7" key="2">
    <citation type="submission" date="2020-08" db="EMBL/GenBank/DDBJ databases">
        <title>Stenotrophomonas sp. W1S232.</title>
        <authorList>
            <person name="Deng Y."/>
        </authorList>
    </citation>
    <scope>NUCLEOTIDE SEQUENCE [LARGE SCALE GENOMIC DNA]</scope>
    <source>
        <strain evidence="5 7">W1S232</strain>
    </source>
</reference>
<accession>A0A7W3UXJ7</accession>
<dbReference type="GO" id="GO:0005829">
    <property type="term" value="C:cytosol"/>
    <property type="evidence" value="ECO:0007669"/>
    <property type="project" value="TreeGrafter"/>
</dbReference>
<dbReference type="OrthoDB" id="9801447at2"/>
<dbReference type="EMBL" id="LDJH01000001">
    <property type="protein sequence ID" value="KRG61028.1"/>
    <property type="molecule type" value="Genomic_DNA"/>
</dbReference>
<dbReference type="Pfam" id="PF04461">
    <property type="entry name" value="YajQ"/>
    <property type="match status" value="1"/>
</dbReference>
<dbReference type="Proteomes" id="UP000051254">
    <property type="component" value="Unassembled WGS sequence"/>
</dbReference>
<gene>
    <name evidence="4" type="ORF">ABB25_00070</name>
    <name evidence="5" type="ORF">H4O09_01190</name>
</gene>